<feature type="non-terminal residue" evidence="2">
    <location>
        <position position="1"/>
    </location>
</feature>
<reference evidence="2 3" key="1">
    <citation type="journal article" date="2021" name="Nat. Plants">
        <title>The Taxus genome provides insights into paclitaxel biosynthesis.</title>
        <authorList>
            <person name="Xiong X."/>
            <person name="Gou J."/>
            <person name="Liao Q."/>
            <person name="Li Y."/>
            <person name="Zhou Q."/>
            <person name="Bi G."/>
            <person name="Li C."/>
            <person name="Du R."/>
            <person name="Wang X."/>
            <person name="Sun T."/>
            <person name="Guo L."/>
            <person name="Liang H."/>
            <person name="Lu P."/>
            <person name="Wu Y."/>
            <person name="Zhang Z."/>
            <person name="Ro D.K."/>
            <person name="Shang Y."/>
            <person name="Huang S."/>
            <person name="Yan J."/>
        </authorList>
    </citation>
    <scope>NUCLEOTIDE SEQUENCE [LARGE SCALE GENOMIC DNA]</scope>
    <source>
        <strain evidence="2">Ta-2019</strain>
    </source>
</reference>
<dbReference type="EMBL" id="JAHRHJ020000004">
    <property type="protein sequence ID" value="KAH9320130.1"/>
    <property type="molecule type" value="Genomic_DNA"/>
</dbReference>
<evidence type="ECO:0000313" key="2">
    <source>
        <dbReference type="EMBL" id="KAH9320130.1"/>
    </source>
</evidence>
<accession>A0AA38GEJ3</accession>
<feature type="compositionally biased region" description="Low complexity" evidence="1">
    <location>
        <begin position="176"/>
        <end position="194"/>
    </location>
</feature>
<proteinExistence type="predicted"/>
<gene>
    <name evidence="2" type="ORF">KI387_021899</name>
</gene>
<feature type="region of interest" description="Disordered" evidence="1">
    <location>
        <begin position="176"/>
        <end position="201"/>
    </location>
</feature>
<name>A0AA38GEJ3_TAXCH</name>
<evidence type="ECO:0000256" key="1">
    <source>
        <dbReference type="SAM" id="MobiDB-lite"/>
    </source>
</evidence>
<organism evidence="2 3">
    <name type="scientific">Taxus chinensis</name>
    <name type="common">Chinese yew</name>
    <name type="synonym">Taxus wallichiana var. chinensis</name>
    <dbReference type="NCBI Taxonomy" id="29808"/>
    <lineage>
        <taxon>Eukaryota</taxon>
        <taxon>Viridiplantae</taxon>
        <taxon>Streptophyta</taxon>
        <taxon>Embryophyta</taxon>
        <taxon>Tracheophyta</taxon>
        <taxon>Spermatophyta</taxon>
        <taxon>Pinopsida</taxon>
        <taxon>Pinidae</taxon>
        <taxon>Conifers II</taxon>
        <taxon>Cupressales</taxon>
        <taxon>Taxaceae</taxon>
        <taxon>Taxus</taxon>
    </lineage>
</organism>
<protein>
    <submittedName>
        <fullName evidence="2">Uncharacterized protein</fullName>
    </submittedName>
</protein>
<feature type="non-terminal residue" evidence="2">
    <location>
        <position position="201"/>
    </location>
</feature>
<comment type="caution">
    <text evidence="2">The sequence shown here is derived from an EMBL/GenBank/DDBJ whole genome shotgun (WGS) entry which is preliminary data.</text>
</comment>
<dbReference type="AlphaFoldDB" id="A0AA38GEJ3"/>
<evidence type="ECO:0000313" key="3">
    <source>
        <dbReference type="Proteomes" id="UP000824469"/>
    </source>
</evidence>
<sequence>VPDHTKQELLDGQKPAPTSLVNSPIGICLVDDPITFTHCTPCHLAACTPLFDVTHDALDESIVDYLLGLDSQPNIHHESSPTSTAATVPFLSYPIVGNTPPPCDSISSSPSHYIDDPIDITMIGTPSTTYDHQASPSFYTAEYDSVALFLSSPEVTSTNVHDSPPSITYSSSITTSFMDPSSPSPVEVSSSVSSHIRDVVD</sequence>
<dbReference type="Proteomes" id="UP000824469">
    <property type="component" value="Unassembled WGS sequence"/>
</dbReference>
<keyword evidence="3" id="KW-1185">Reference proteome</keyword>